<dbReference type="CDD" id="cd02042">
    <property type="entry name" value="ParAB_family"/>
    <property type="match status" value="1"/>
</dbReference>
<dbReference type="Pfam" id="PF01656">
    <property type="entry name" value="CbiA"/>
    <property type="match status" value="1"/>
</dbReference>
<dbReference type="AlphaFoldDB" id="A0A936ZIL0"/>
<proteinExistence type="predicted"/>
<dbReference type="SUPFAM" id="SSF52540">
    <property type="entry name" value="P-loop containing nucleoside triphosphate hydrolases"/>
    <property type="match status" value="1"/>
</dbReference>
<dbReference type="InterPro" id="IPR002586">
    <property type="entry name" value="CobQ/CobB/MinD/ParA_Nub-bd_dom"/>
</dbReference>
<feature type="domain" description="CobQ/CobB/MinD/ParA nucleotide binding" evidence="1">
    <location>
        <begin position="5"/>
        <end position="136"/>
    </location>
</feature>
<evidence type="ECO:0000313" key="2">
    <source>
        <dbReference type="EMBL" id="MBL0408370.1"/>
    </source>
</evidence>
<evidence type="ECO:0000259" key="1">
    <source>
        <dbReference type="Pfam" id="PF01656"/>
    </source>
</evidence>
<evidence type="ECO:0000313" key="3">
    <source>
        <dbReference type="Proteomes" id="UP000605848"/>
    </source>
</evidence>
<dbReference type="PANTHER" id="PTHR13696:SF96">
    <property type="entry name" value="COBQ_COBB_MIND_PARA NUCLEOTIDE BINDING DOMAIN-CONTAINING PROTEIN"/>
    <property type="match status" value="1"/>
</dbReference>
<dbReference type="PIRSF" id="PIRSF009320">
    <property type="entry name" value="Nuc_binding_HP_1000"/>
    <property type="match status" value="1"/>
</dbReference>
<dbReference type="Proteomes" id="UP000605848">
    <property type="component" value="Unassembled WGS sequence"/>
</dbReference>
<keyword evidence="3" id="KW-1185">Reference proteome</keyword>
<organism evidence="2 3">
    <name type="scientific">Microvirga aerilata</name>
    <dbReference type="NCBI Taxonomy" id="670292"/>
    <lineage>
        <taxon>Bacteria</taxon>
        <taxon>Pseudomonadati</taxon>
        <taxon>Pseudomonadota</taxon>
        <taxon>Alphaproteobacteria</taxon>
        <taxon>Hyphomicrobiales</taxon>
        <taxon>Methylobacteriaceae</taxon>
        <taxon>Microvirga</taxon>
    </lineage>
</organism>
<name>A0A936ZIL0_9HYPH</name>
<reference evidence="2" key="1">
    <citation type="submission" date="2021-01" db="EMBL/GenBank/DDBJ databases">
        <title>Microvirga sp.</title>
        <authorList>
            <person name="Kim M.K."/>
        </authorList>
    </citation>
    <scope>NUCLEOTIDE SEQUENCE</scope>
    <source>
        <strain evidence="2">5420S-16</strain>
    </source>
</reference>
<dbReference type="EMBL" id="JAEQMY010000199">
    <property type="protein sequence ID" value="MBL0408370.1"/>
    <property type="molecule type" value="Genomic_DNA"/>
</dbReference>
<dbReference type="InterPro" id="IPR050678">
    <property type="entry name" value="DNA_Partitioning_ATPase"/>
</dbReference>
<gene>
    <name evidence="2" type="ORF">JKG68_31350</name>
</gene>
<sequence length="199" mass="21222">MHIVSFVTQKGGTGKSSLAVSLAVAAAECGLKVAVLDVDPQGTAGEWYKRRSAELPEVHSPSWTYLSSHLYTLSRQGYDLAIIDTPGADGHAASAAMREAHFCLLPVRPSVADIEASKPTVRYLNERNKPFAFVLNQCPTGGRTSRTTNARMALQLLGGLCDPSLAYRSDHVDALASGLGVTEFNSLGKAAEEVRAVLH</sequence>
<dbReference type="PANTHER" id="PTHR13696">
    <property type="entry name" value="P-LOOP CONTAINING NUCLEOSIDE TRIPHOSPHATE HYDROLASE"/>
    <property type="match status" value="1"/>
</dbReference>
<dbReference type="Gene3D" id="3.40.50.300">
    <property type="entry name" value="P-loop containing nucleotide triphosphate hydrolases"/>
    <property type="match status" value="1"/>
</dbReference>
<dbReference type="RefSeq" id="WP_202066245.1">
    <property type="nucleotide sequence ID" value="NZ_JAEQMY010000199.1"/>
</dbReference>
<dbReference type="InterPro" id="IPR027417">
    <property type="entry name" value="P-loop_NTPase"/>
</dbReference>
<comment type="caution">
    <text evidence="2">The sequence shown here is derived from an EMBL/GenBank/DDBJ whole genome shotgun (WGS) entry which is preliminary data.</text>
</comment>
<protein>
    <submittedName>
        <fullName evidence="2">ParA family protein</fullName>
    </submittedName>
</protein>
<accession>A0A936ZIL0</accession>